<keyword evidence="5" id="KW-1185">Reference proteome</keyword>
<dbReference type="OrthoDB" id="1420916at2"/>
<evidence type="ECO:0000313" key="5">
    <source>
        <dbReference type="Proteomes" id="UP000245370"/>
    </source>
</evidence>
<dbReference type="GO" id="GO:0016989">
    <property type="term" value="F:sigma factor antagonist activity"/>
    <property type="evidence" value="ECO:0007669"/>
    <property type="project" value="TreeGrafter"/>
</dbReference>
<dbReference type="PANTHER" id="PTHR37461:SF1">
    <property type="entry name" value="ANTI-SIGMA-K FACTOR RSKA"/>
    <property type="match status" value="1"/>
</dbReference>
<evidence type="ECO:0000313" key="4">
    <source>
        <dbReference type="EMBL" id="PWH82250.1"/>
    </source>
</evidence>
<dbReference type="AlphaFoldDB" id="A0A2U2X3A8"/>
<feature type="domain" description="Anti-sigma K factor RskA C-terminal" evidence="3">
    <location>
        <begin position="118"/>
        <end position="265"/>
    </location>
</feature>
<evidence type="ECO:0000256" key="1">
    <source>
        <dbReference type="SAM" id="Coils"/>
    </source>
</evidence>
<feature type="transmembrane region" description="Helical" evidence="2">
    <location>
        <begin position="103"/>
        <end position="125"/>
    </location>
</feature>
<keyword evidence="2" id="KW-0472">Membrane</keyword>
<protein>
    <recommendedName>
        <fullName evidence="3">Anti-sigma K factor RskA C-terminal domain-containing protein</fullName>
    </recommendedName>
</protein>
<proteinExistence type="predicted"/>
<dbReference type="PANTHER" id="PTHR37461">
    <property type="entry name" value="ANTI-SIGMA-K FACTOR RSKA"/>
    <property type="match status" value="1"/>
</dbReference>
<dbReference type="RefSeq" id="WP_109360479.1">
    <property type="nucleotide sequence ID" value="NZ_QFRJ01000014.1"/>
</dbReference>
<accession>A0A2U2X3A8</accession>
<dbReference type="InterPro" id="IPR018764">
    <property type="entry name" value="RskA_C"/>
</dbReference>
<dbReference type="InterPro" id="IPR051474">
    <property type="entry name" value="Anti-sigma-K/W_factor"/>
</dbReference>
<reference evidence="4 5" key="1">
    <citation type="submission" date="2018-05" db="EMBL/GenBank/DDBJ databases">
        <title>Brumimicrobium oceani sp. nov., isolated from coastal sediment.</title>
        <authorList>
            <person name="Kou Y."/>
        </authorList>
    </citation>
    <scope>NUCLEOTIDE SEQUENCE [LARGE SCALE GENOMIC DNA]</scope>
    <source>
        <strain evidence="4 5">C305</strain>
    </source>
</reference>
<dbReference type="GO" id="GO:0006417">
    <property type="term" value="P:regulation of translation"/>
    <property type="evidence" value="ECO:0007669"/>
    <property type="project" value="TreeGrafter"/>
</dbReference>
<evidence type="ECO:0000259" key="3">
    <source>
        <dbReference type="Pfam" id="PF10099"/>
    </source>
</evidence>
<keyword evidence="2" id="KW-1133">Transmembrane helix</keyword>
<comment type="caution">
    <text evidence="4">The sequence shown here is derived from an EMBL/GenBank/DDBJ whole genome shotgun (WGS) entry which is preliminary data.</text>
</comment>
<reference evidence="4 5" key="2">
    <citation type="submission" date="2018-05" db="EMBL/GenBank/DDBJ databases">
        <authorList>
            <person name="Lanie J.A."/>
            <person name="Ng W.-L."/>
            <person name="Kazmierczak K.M."/>
            <person name="Andrzejewski T.M."/>
            <person name="Davidsen T.M."/>
            <person name="Wayne K.J."/>
            <person name="Tettelin H."/>
            <person name="Glass J.I."/>
            <person name="Rusch D."/>
            <person name="Podicherti R."/>
            <person name="Tsui H.-C.T."/>
            <person name="Winkler M.E."/>
        </authorList>
    </citation>
    <scope>NUCLEOTIDE SEQUENCE [LARGE SCALE GENOMIC DNA]</scope>
    <source>
        <strain evidence="4 5">C305</strain>
    </source>
</reference>
<evidence type="ECO:0000256" key="2">
    <source>
        <dbReference type="SAM" id="Phobius"/>
    </source>
</evidence>
<dbReference type="Pfam" id="PF10099">
    <property type="entry name" value="RskA_C"/>
    <property type="match status" value="1"/>
</dbReference>
<feature type="coiled-coil region" evidence="1">
    <location>
        <begin position="129"/>
        <end position="163"/>
    </location>
</feature>
<keyword evidence="2" id="KW-0812">Transmembrane</keyword>
<keyword evidence="1" id="KW-0175">Coiled coil</keyword>
<dbReference type="GO" id="GO:0005886">
    <property type="term" value="C:plasma membrane"/>
    <property type="evidence" value="ECO:0007669"/>
    <property type="project" value="InterPro"/>
</dbReference>
<gene>
    <name evidence="4" type="ORF">DIT68_14190</name>
</gene>
<dbReference type="Proteomes" id="UP000245370">
    <property type="component" value="Unassembled WGS sequence"/>
</dbReference>
<sequence length="275" mass="30722">MDVKDYISSGIIERYVLGDVSVQEQQEVACLSKIYPEIKEELFAHQKGVEKMVLKYASTPPTDLKQQILAKVKETPQDHLSTDDADEKVIPINRANQKSNKSIYKYIAAASFVGMVLLTAGGFFLNSENNDLKLAMADNENKITELENENNQVVSEKERINQQFALITSPNTSKIEMKGTEAQPTSLANVFVSEENGNVFLQIGNLPDISEDNDYQLWAIVDGKPESLGVFDTKNKEELLEMKYFPETQAYAVTLEPKGGSESPTMEQMYVYGGV</sequence>
<name>A0A2U2X3A8_9FLAO</name>
<dbReference type="EMBL" id="QFRJ01000014">
    <property type="protein sequence ID" value="PWH82250.1"/>
    <property type="molecule type" value="Genomic_DNA"/>
</dbReference>
<organism evidence="4 5">
    <name type="scientific">Brumimicrobium oceani</name>
    <dbReference type="NCBI Taxonomy" id="2100725"/>
    <lineage>
        <taxon>Bacteria</taxon>
        <taxon>Pseudomonadati</taxon>
        <taxon>Bacteroidota</taxon>
        <taxon>Flavobacteriia</taxon>
        <taxon>Flavobacteriales</taxon>
        <taxon>Crocinitomicaceae</taxon>
        <taxon>Brumimicrobium</taxon>
    </lineage>
</organism>